<dbReference type="Proteomes" id="UP000298652">
    <property type="component" value="Chromosome 9"/>
</dbReference>
<dbReference type="Gramene" id="TKV97670">
    <property type="protein sequence ID" value="TKV97670"/>
    <property type="gene ID" value="SEVIR_9G510100v2"/>
</dbReference>
<evidence type="ECO:0000313" key="2">
    <source>
        <dbReference type="Proteomes" id="UP000298652"/>
    </source>
</evidence>
<protein>
    <submittedName>
        <fullName evidence="1">Uncharacterized protein</fullName>
    </submittedName>
</protein>
<organism evidence="1 2">
    <name type="scientific">Setaria viridis</name>
    <name type="common">Green bristlegrass</name>
    <name type="synonym">Setaria italica subsp. viridis</name>
    <dbReference type="NCBI Taxonomy" id="4556"/>
    <lineage>
        <taxon>Eukaryota</taxon>
        <taxon>Viridiplantae</taxon>
        <taxon>Streptophyta</taxon>
        <taxon>Embryophyta</taxon>
        <taxon>Tracheophyta</taxon>
        <taxon>Spermatophyta</taxon>
        <taxon>Magnoliopsida</taxon>
        <taxon>Liliopsida</taxon>
        <taxon>Poales</taxon>
        <taxon>Poaceae</taxon>
        <taxon>PACMAD clade</taxon>
        <taxon>Panicoideae</taxon>
        <taxon>Panicodae</taxon>
        <taxon>Paniceae</taxon>
        <taxon>Cenchrinae</taxon>
        <taxon>Setaria</taxon>
    </lineage>
</organism>
<proteinExistence type="predicted"/>
<dbReference type="EMBL" id="CM016560">
    <property type="protein sequence ID" value="TKV97670.1"/>
    <property type="molecule type" value="Genomic_DNA"/>
</dbReference>
<evidence type="ECO:0000313" key="1">
    <source>
        <dbReference type="EMBL" id="TKV97670.1"/>
    </source>
</evidence>
<gene>
    <name evidence="1" type="ORF">SEVIR_9G510100v2</name>
</gene>
<dbReference type="AlphaFoldDB" id="A0A4U6T778"/>
<sequence>MRRSQHAAPAWLIDGDLVERGNIAHHYDNNKRNGSVMWSTMAGVARPPHVVFLRGDVRWSPTADVARPPCVVLSQWRLRGSLQEIRIRWFHSVRWSVVVQRHYSGGSCIAVAVQCSLLLSVPCRRRPTPRGFSEL</sequence>
<accession>A0A4U6T778</accession>
<name>A0A4U6T778_SETVI</name>
<reference evidence="1" key="1">
    <citation type="submission" date="2019-03" db="EMBL/GenBank/DDBJ databases">
        <title>WGS assembly of Setaria viridis.</title>
        <authorList>
            <person name="Huang P."/>
            <person name="Jenkins J."/>
            <person name="Grimwood J."/>
            <person name="Barry K."/>
            <person name="Healey A."/>
            <person name="Mamidi S."/>
            <person name="Sreedasyam A."/>
            <person name="Shu S."/>
            <person name="Feldman M."/>
            <person name="Wu J."/>
            <person name="Yu Y."/>
            <person name="Chen C."/>
            <person name="Johnson J."/>
            <person name="Rokhsar D."/>
            <person name="Baxter I."/>
            <person name="Schmutz J."/>
            <person name="Brutnell T."/>
            <person name="Kellogg E."/>
        </authorList>
    </citation>
    <scope>NUCLEOTIDE SEQUENCE [LARGE SCALE GENOMIC DNA]</scope>
</reference>
<dbReference type="OMA" id="IRIRWFH"/>
<keyword evidence="2" id="KW-1185">Reference proteome</keyword>